<organism evidence="1 2">
    <name type="scientific">Ophiostoma piceae (strain UAMH 11346)</name>
    <name type="common">Sap stain fungus</name>
    <dbReference type="NCBI Taxonomy" id="1262450"/>
    <lineage>
        <taxon>Eukaryota</taxon>
        <taxon>Fungi</taxon>
        <taxon>Dikarya</taxon>
        <taxon>Ascomycota</taxon>
        <taxon>Pezizomycotina</taxon>
        <taxon>Sordariomycetes</taxon>
        <taxon>Sordariomycetidae</taxon>
        <taxon>Ophiostomatales</taxon>
        <taxon>Ophiostomataceae</taxon>
        <taxon>Ophiostoma</taxon>
    </lineage>
</organism>
<sequence length="132" mass="15135">MYFECLELLRVSEEDMTSELQDIMQWPCIQDAAEASCLLLLFSDDTSVDGAADPSLDSHSLSDFEQAREVFMAFYAKWVRRESEHLAYSSDDRIYGAIMVSFYDFIGPLLFYLDRYLQMADSHSDPALQGQS</sequence>
<name>S3C5D6_OPHP1</name>
<dbReference type="AlphaFoldDB" id="S3C5D6"/>
<dbReference type="Proteomes" id="UP000016923">
    <property type="component" value="Unassembled WGS sequence"/>
</dbReference>
<gene>
    <name evidence="1" type="ORF">F503_03488</name>
</gene>
<proteinExistence type="predicted"/>
<dbReference type="HOGENOM" id="CLU_1917669_0_0_1"/>
<evidence type="ECO:0000313" key="2">
    <source>
        <dbReference type="Proteomes" id="UP000016923"/>
    </source>
</evidence>
<accession>S3C5D6</accession>
<evidence type="ECO:0000313" key="1">
    <source>
        <dbReference type="EMBL" id="EPE07061.1"/>
    </source>
</evidence>
<reference evidence="1 2" key="1">
    <citation type="journal article" date="2013" name="BMC Genomics">
        <title>The genome and transcriptome of the pine saprophyte Ophiostoma piceae, and a comparison with the bark beetle-associated pine pathogen Grosmannia clavigera.</title>
        <authorList>
            <person name="Haridas S."/>
            <person name="Wang Y."/>
            <person name="Lim L."/>
            <person name="Massoumi Alamouti S."/>
            <person name="Jackman S."/>
            <person name="Docking R."/>
            <person name="Robertson G."/>
            <person name="Birol I."/>
            <person name="Bohlmann J."/>
            <person name="Breuil C."/>
        </authorList>
    </citation>
    <scope>NUCLEOTIDE SEQUENCE [LARGE SCALE GENOMIC DNA]</scope>
    <source>
        <strain evidence="1 2">UAMH 11346</strain>
    </source>
</reference>
<dbReference type="VEuPathDB" id="FungiDB:F503_03488"/>
<dbReference type="EMBL" id="KE148152">
    <property type="protein sequence ID" value="EPE07061.1"/>
    <property type="molecule type" value="Genomic_DNA"/>
</dbReference>
<protein>
    <submittedName>
        <fullName evidence="1">Uncharacterized protein</fullName>
    </submittedName>
</protein>
<keyword evidence="2" id="KW-1185">Reference proteome</keyword>